<protein>
    <submittedName>
        <fullName evidence="1">Tail tube protein</fullName>
    </submittedName>
</protein>
<dbReference type="Proteomes" id="UP000024439">
    <property type="component" value="Segment"/>
</dbReference>
<reference evidence="1 2" key="1">
    <citation type="submission" date="2014-10" db="EMBL/GenBank/DDBJ databases">
        <title>Complete genome sequence of e11/2, a T-even type bacteriophage specific for E. coli O157:H7.</title>
        <authorList>
            <person name="Coffey B."/>
            <person name="Ross P."/>
            <person name="O'Flynn G."/>
            <person name="O'Sullivan O."/>
            <person name="Casey A."/>
            <person name="Callanan M."/>
            <person name="Coffey A."/>
            <person name="McAuliffe O."/>
        </authorList>
    </citation>
    <scope>NUCLEOTIDE SEQUENCE [LARGE SCALE GENOMIC DNA]</scope>
</reference>
<keyword evidence="2" id="KW-1185">Reference proteome</keyword>
<gene>
    <name evidence="1" type="ORF">e112_178</name>
</gene>
<accession>A0A023ZVI5</accession>
<dbReference type="KEGG" id="vg:19485318"/>
<dbReference type="EMBL" id="KJ668714">
    <property type="protein sequence ID" value="AHY83368.1"/>
    <property type="molecule type" value="Genomic_DNA"/>
</dbReference>
<name>A0A023ZVI5_9CAUD</name>
<sequence length="163" mass="18462">MFVDDVTRAFESGDFARPNLFQVEISYLGQNFTFQCKATALPAGIVEKIPVGFMNRKINVAGDRTFDDWTVTVMNDEAHDARQKFVDWQSIAAGQGNEITGGKPAEYKKSAIVRQYARDAKTVTKEIEIKGLWPTNVGELQLDWDSNNEIQTFEVTLALDYWE</sequence>
<evidence type="ECO:0000313" key="1">
    <source>
        <dbReference type="EMBL" id="AHY83368.1"/>
    </source>
</evidence>
<evidence type="ECO:0000313" key="2">
    <source>
        <dbReference type="Proteomes" id="UP000024439"/>
    </source>
</evidence>
<dbReference type="SMR" id="A0A023ZVI5"/>
<dbReference type="RefSeq" id="YP_009030775.1">
    <property type="nucleotide sequence ID" value="NC_024125.2"/>
</dbReference>
<proteinExistence type="predicted"/>
<dbReference type="GO" id="GO:0005198">
    <property type="term" value="F:structural molecule activity"/>
    <property type="evidence" value="ECO:0007669"/>
    <property type="project" value="InterPro"/>
</dbReference>
<dbReference type="GeneID" id="19485318"/>
<dbReference type="Pfam" id="PF06841">
    <property type="entry name" value="Phage_T4_gp19"/>
    <property type="match status" value="1"/>
</dbReference>
<organism evidence="1 2">
    <name type="scientific">Escherichia phage vB_EcoM_112</name>
    <dbReference type="NCBI Taxonomy" id="1495285"/>
    <lineage>
        <taxon>Viruses</taxon>
        <taxon>Duplodnaviria</taxon>
        <taxon>Heunggongvirae</taxon>
        <taxon>Uroviricota</taxon>
        <taxon>Caudoviricetes</taxon>
        <taxon>Pantevenvirales</taxon>
        <taxon>Straboviridae</taxon>
        <taxon>Tevenvirinae</taxon>
        <taxon>Tequatrovirus</taxon>
        <taxon>Tequatrovirus e112</taxon>
    </lineage>
</organism>
<dbReference type="InterPro" id="IPR010667">
    <property type="entry name" value="Phage_T4_Gp19"/>
</dbReference>